<comment type="caution">
    <text evidence="1">The sequence shown here is derived from an EMBL/GenBank/DDBJ whole genome shotgun (WGS) entry which is preliminary data.</text>
</comment>
<sequence>MLWYWFVLGLASIAKAQQAKTESKLKILVMLSPFGFVFRLKKLVVVGIQPKAKFCGFL</sequence>
<dbReference type="EMBL" id="ACVQ01000027">
    <property type="protein sequence ID" value="EET79167.1"/>
    <property type="molecule type" value="Genomic_DNA"/>
</dbReference>
<evidence type="ECO:0000313" key="2">
    <source>
        <dbReference type="Proteomes" id="UP000003107"/>
    </source>
</evidence>
<dbReference type="AlphaFoldDB" id="C6RHF0"/>
<keyword evidence="2" id="KW-1185">Reference proteome</keyword>
<dbReference type="Proteomes" id="UP000003107">
    <property type="component" value="Unassembled WGS sequence"/>
</dbReference>
<evidence type="ECO:0000313" key="1">
    <source>
        <dbReference type="EMBL" id="EET79167.1"/>
    </source>
</evidence>
<accession>C6RHF0</accession>
<proteinExistence type="predicted"/>
<organism evidence="1 2">
    <name type="scientific">Campylobacter showae RM3277</name>
    <dbReference type="NCBI Taxonomy" id="553219"/>
    <lineage>
        <taxon>Bacteria</taxon>
        <taxon>Pseudomonadati</taxon>
        <taxon>Campylobacterota</taxon>
        <taxon>Epsilonproteobacteria</taxon>
        <taxon>Campylobacterales</taxon>
        <taxon>Campylobacteraceae</taxon>
        <taxon>Campylobacter</taxon>
    </lineage>
</organism>
<name>C6RHF0_9BACT</name>
<reference evidence="1 2" key="1">
    <citation type="submission" date="2009-07" db="EMBL/GenBank/DDBJ databases">
        <authorList>
            <person name="Madupu R."/>
            <person name="Sebastian Y."/>
            <person name="Durkin A.S."/>
            <person name="Torralba M."/>
            <person name="Methe B."/>
            <person name="Sutton G.G."/>
            <person name="Strausberg R.L."/>
            <person name="Nelson K.E."/>
        </authorList>
    </citation>
    <scope>NUCLEOTIDE SEQUENCE [LARGE SCALE GENOMIC DNA]</scope>
    <source>
        <strain evidence="1 2">RM3277</strain>
    </source>
</reference>
<gene>
    <name evidence="1" type="ORF">CAMSH0001_0777</name>
</gene>
<protein>
    <submittedName>
        <fullName evidence="1">Uncharacterized protein</fullName>
    </submittedName>
</protein>